<proteinExistence type="predicted"/>
<protein>
    <submittedName>
        <fullName evidence="1">Uncharacterized protein</fullName>
    </submittedName>
</protein>
<dbReference type="InParanoid" id="A0A1X7VKR6"/>
<dbReference type="EnsemblMetazoa" id="Aqu2.1.40410_001">
    <property type="protein sequence ID" value="Aqu2.1.40410_001"/>
    <property type="gene ID" value="Aqu2.1.40410"/>
</dbReference>
<evidence type="ECO:0000313" key="1">
    <source>
        <dbReference type="EnsemblMetazoa" id="Aqu2.1.40410_001"/>
    </source>
</evidence>
<dbReference type="AlphaFoldDB" id="A0A1X7VKR6"/>
<name>A0A1X7VKR6_AMPQE</name>
<sequence length="31" mass="3686">MCSTTRVVTQPYSYILDNSWMTVRYLNTNNN</sequence>
<organism evidence="1">
    <name type="scientific">Amphimedon queenslandica</name>
    <name type="common">Sponge</name>
    <dbReference type="NCBI Taxonomy" id="400682"/>
    <lineage>
        <taxon>Eukaryota</taxon>
        <taxon>Metazoa</taxon>
        <taxon>Porifera</taxon>
        <taxon>Demospongiae</taxon>
        <taxon>Heteroscleromorpha</taxon>
        <taxon>Haplosclerida</taxon>
        <taxon>Niphatidae</taxon>
        <taxon>Amphimedon</taxon>
    </lineage>
</organism>
<reference evidence="1" key="1">
    <citation type="submission" date="2017-05" db="UniProtKB">
        <authorList>
            <consortium name="EnsemblMetazoa"/>
        </authorList>
    </citation>
    <scope>IDENTIFICATION</scope>
</reference>
<accession>A0A1X7VKR6</accession>